<reference evidence="1" key="1">
    <citation type="submission" date="2020-06" db="EMBL/GenBank/DDBJ databases">
        <title>Insight into the genomes of haloalkaliphilic bacilli from Kenyan soda lakes.</title>
        <authorList>
            <person name="Mwirichia R."/>
            <person name="Villamizar G.C."/>
            <person name="Poehlein A."/>
            <person name="Mugweru J."/>
            <person name="Kipnyargis A."/>
            <person name="Kiplimo D."/>
            <person name="Orwa P."/>
            <person name="Daniel R."/>
        </authorList>
    </citation>
    <scope>NUCLEOTIDE SEQUENCE</scope>
    <source>
        <strain evidence="1">B1096_S55</strain>
    </source>
</reference>
<dbReference type="AlphaFoldDB" id="A0A9Q4FZZ2"/>
<accession>A0A9Q4FZZ2</accession>
<dbReference type="EMBL" id="JABXYM010000001">
    <property type="protein sequence ID" value="MCR6097562.1"/>
    <property type="molecule type" value="Genomic_DNA"/>
</dbReference>
<dbReference type="Proteomes" id="UP001057753">
    <property type="component" value="Unassembled WGS sequence"/>
</dbReference>
<dbReference type="RefSeq" id="WP_257821973.1">
    <property type="nucleotide sequence ID" value="NZ_JABXYM010000001.1"/>
</dbReference>
<evidence type="ECO:0000313" key="2">
    <source>
        <dbReference type="Proteomes" id="UP001057753"/>
    </source>
</evidence>
<keyword evidence="1" id="KW-0808">Transferase</keyword>
<dbReference type="CDD" id="cd02440">
    <property type="entry name" value="AdoMet_MTases"/>
    <property type="match status" value="1"/>
</dbReference>
<evidence type="ECO:0000313" key="1">
    <source>
        <dbReference type="EMBL" id="MCR6097562.1"/>
    </source>
</evidence>
<proteinExistence type="predicted"/>
<dbReference type="Pfam" id="PF13489">
    <property type="entry name" value="Methyltransf_23"/>
    <property type="match status" value="1"/>
</dbReference>
<dbReference type="Gene3D" id="3.40.50.150">
    <property type="entry name" value="Vaccinia Virus protein VP39"/>
    <property type="match status" value="1"/>
</dbReference>
<sequence>MEKNNDFYDEIYKAGGHKKMYSKNYQHSPYIQLWEKSIDILKKMEDPRIIDIGCGVGQYANLLFDHEFFHYMGIDFSDEAIRLAKMTNSLYKDKFKTDNAYTSSIYNDDYNTAILFEVLEHLQEDLRVLNKLRKGTYVILSVPNFDTVSHVRYFTGEEDVEKRYGELITFKEIYTFPLAGSSKLFLAYGVKN</sequence>
<comment type="caution">
    <text evidence="1">The sequence shown here is derived from an EMBL/GenBank/DDBJ whole genome shotgun (WGS) entry which is preliminary data.</text>
</comment>
<keyword evidence="1" id="KW-0489">Methyltransferase</keyword>
<name>A0A9Q4FZZ2_SALAG</name>
<dbReference type="GO" id="GO:0032259">
    <property type="term" value="P:methylation"/>
    <property type="evidence" value="ECO:0007669"/>
    <property type="project" value="UniProtKB-KW"/>
</dbReference>
<dbReference type="SUPFAM" id="SSF53335">
    <property type="entry name" value="S-adenosyl-L-methionine-dependent methyltransferases"/>
    <property type="match status" value="1"/>
</dbReference>
<dbReference type="InterPro" id="IPR029063">
    <property type="entry name" value="SAM-dependent_MTases_sf"/>
</dbReference>
<organism evidence="1 2">
    <name type="scientific">Salipaludibacillus agaradhaerens</name>
    <name type="common">Bacillus agaradhaerens</name>
    <dbReference type="NCBI Taxonomy" id="76935"/>
    <lineage>
        <taxon>Bacteria</taxon>
        <taxon>Bacillati</taxon>
        <taxon>Bacillota</taxon>
        <taxon>Bacilli</taxon>
        <taxon>Bacillales</taxon>
        <taxon>Bacillaceae</taxon>
    </lineage>
</organism>
<gene>
    <name evidence="1" type="ORF">HXA33_13505</name>
</gene>
<protein>
    <submittedName>
        <fullName evidence="1">Methyltransferase domain-containing protein</fullName>
    </submittedName>
</protein>
<keyword evidence="2" id="KW-1185">Reference proteome</keyword>
<dbReference type="PANTHER" id="PTHR43861">
    <property type="entry name" value="TRANS-ACONITATE 2-METHYLTRANSFERASE-RELATED"/>
    <property type="match status" value="1"/>
</dbReference>
<dbReference type="GO" id="GO:0008168">
    <property type="term" value="F:methyltransferase activity"/>
    <property type="evidence" value="ECO:0007669"/>
    <property type="project" value="UniProtKB-KW"/>
</dbReference>
<dbReference type="PANTHER" id="PTHR43861:SF6">
    <property type="entry name" value="METHYLTRANSFERASE TYPE 11"/>
    <property type="match status" value="1"/>
</dbReference>